<comment type="caution">
    <text evidence="1">The sequence shown here is derived from an EMBL/GenBank/DDBJ whole genome shotgun (WGS) entry which is preliminary data.</text>
</comment>
<evidence type="ECO:0000313" key="2">
    <source>
        <dbReference type="Proteomes" id="UP001153332"/>
    </source>
</evidence>
<gene>
    <name evidence="1" type="ORF">O1611_g5513</name>
</gene>
<sequence length="960" mass="107904">MQNPKRITEWSFITEAIQVCSGLFAECRNVPSLVEDGQIAGHELEFSQLLSDSPGRTPLAQSIERCPGDREALFYLLDDIQATLRACLRIASDTPYSSIRPEPQARDGPRSSLNSHRRCDQDSSSNGSTTSDETSISENLTSAKFAHIRLSQAKSTLSHFLGFLTRHVERARNQLPDLGSRFRDVDKLYDERQHDELRRHLTTLVLVRPYHLALLNKLPGLGFTAVQIVARAWLTDVSRLNNVQVRLIDGVMIRRHRIMFATKDTHDRGQPSKDEEQNAPEASRSQHQKGLVTQDDSTFSNCSPVRLQPPPRNTSPQVTLTEPSATAAYSRIIAIQDYPPKPEFAAETTARNCPFCGNRLSDRELSSNTAWRSHVAYDLRPYTCILEKCKTPTEFFLTSSSWLRHMRDEHMSSVGSQLSSRLPPLNLDSSQRLELPKCPNLELMWCPICNDRLHSINIEYDDHIAEHIHSLSLRALPWDNGALCASSRIDSGAAAEGFVNGLASITNNAQPPPTMQSEIPPFPKDSKKPEQMDWVLEFVLLHDHSILPRHWDDVENFLSEYIMGDGRLSNQIRLYVTSDPEKVSVFRMTQRRRVSAAVQEIVTGLRGHDRTIGVVRIPSESALSPKTKNTKVENWINSTPLGPILGVAAALDAMSRICNDIKENWLEETSTVLILTSQDWPINTWTSALHGLVRLISHRAKRPHPAPIHIAFVMIGDKARVDNTAIFDLWTEVLKSSIYTSASNSTFAQEDQDGHIVNMLGRFSELEQPASAITAADPTDRAEDVVGLESLPSYRLLWSDVQEALKLIFPSRDFGDICMVQRDERYYFSMLERLRTSEKNLIWHIARSVRNGKRNQARAKDKPMFQDVIYLGIAPPPDGPIHLGSIVSSTTWFQPLGSGADHADRPPKAYTTGQQQDITMQISDPRTGEHLELHAKQLSKILFKPSSGAKRGMNVLSSTW</sequence>
<dbReference type="Proteomes" id="UP001153332">
    <property type="component" value="Unassembled WGS sequence"/>
</dbReference>
<dbReference type="EMBL" id="JAPUUL010001181">
    <property type="protein sequence ID" value="KAJ8128123.1"/>
    <property type="molecule type" value="Genomic_DNA"/>
</dbReference>
<name>A0ACC2JLS4_9PEZI</name>
<keyword evidence="2" id="KW-1185">Reference proteome</keyword>
<organism evidence="1 2">
    <name type="scientific">Lasiodiplodia mahajangana</name>
    <dbReference type="NCBI Taxonomy" id="1108764"/>
    <lineage>
        <taxon>Eukaryota</taxon>
        <taxon>Fungi</taxon>
        <taxon>Dikarya</taxon>
        <taxon>Ascomycota</taxon>
        <taxon>Pezizomycotina</taxon>
        <taxon>Dothideomycetes</taxon>
        <taxon>Dothideomycetes incertae sedis</taxon>
        <taxon>Botryosphaeriales</taxon>
        <taxon>Botryosphaeriaceae</taxon>
        <taxon>Lasiodiplodia</taxon>
    </lineage>
</organism>
<reference evidence="1" key="1">
    <citation type="submission" date="2022-12" db="EMBL/GenBank/DDBJ databases">
        <title>Genome Sequence of Lasiodiplodia mahajangana.</title>
        <authorList>
            <person name="Buettner E."/>
        </authorList>
    </citation>
    <scope>NUCLEOTIDE SEQUENCE</scope>
    <source>
        <strain evidence="1">VT137</strain>
    </source>
</reference>
<evidence type="ECO:0000313" key="1">
    <source>
        <dbReference type="EMBL" id="KAJ8128123.1"/>
    </source>
</evidence>
<accession>A0ACC2JLS4</accession>
<proteinExistence type="predicted"/>
<protein>
    <submittedName>
        <fullName evidence="1">Uncharacterized protein</fullName>
    </submittedName>
</protein>